<reference evidence="8 9" key="1">
    <citation type="journal article" date="2024" name="Ann. Entomol. Soc. Am.">
        <title>Genomic analyses of the southern and eastern yellowjacket wasps (Hymenoptera: Vespidae) reveal evolutionary signatures of social life.</title>
        <authorList>
            <person name="Catto M.A."/>
            <person name="Caine P.B."/>
            <person name="Orr S.E."/>
            <person name="Hunt B.G."/>
            <person name="Goodisman M.A.D."/>
        </authorList>
    </citation>
    <scope>NUCLEOTIDE SEQUENCE [LARGE SCALE GENOMIC DNA]</scope>
    <source>
        <strain evidence="8">233</strain>
        <tissue evidence="8">Head and thorax</tissue>
    </source>
</reference>
<dbReference type="Pfam" id="PF19256">
    <property type="entry name" value="LAIKA"/>
    <property type="match status" value="1"/>
</dbReference>
<evidence type="ECO:0000256" key="6">
    <source>
        <dbReference type="SAM" id="MobiDB-lite"/>
    </source>
</evidence>
<keyword evidence="3" id="KW-0597">Phosphoprotein</keyword>
<dbReference type="SUPFAM" id="SSF68906">
    <property type="entry name" value="SAP domain"/>
    <property type="match status" value="1"/>
</dbReference>
<dbReference type="Pfam" id="PF14443">
    <property type="entry name" value="DBC1"/>
    <property type="match status" value="1"/>
</dbReference>
<dbReference type="Pfam" id="PF14444">
    <property type="entry name" value="S1-like"/>
    <property type="match status" value="1"/>
</dbReference>
<evidence type="ECO:0000256" key="2">
    <source>
        <dbReference type="ARBA" id="ARBA00022490"/>
    </source>
</evidence>
<dbReference type="Proteomes" id="UP001607302">
    <property type="component" value="Unassembled WGS sequence"/>
</dbReference>
<evidence type="ECO:0000256" key="1">
    <source>
        <dbReference type="ARBA" id="ARBA00004496"/>
    </source>
</evidence>
<feature type="region of interest" description="Disordered" evidence="6">
    <location>
        <begin position="174"/>
        <end position="289"/>
    </location>
</feature>
<accession>A0ABD2B9U8</accession>
<feature type="coiled-coil region" evidence="5">
    <location>
        <begin position="1026"/>
        <end position="1081"/>
    </location>
</feature>
<evidence type="ECO:0000313" key="8">
    <source>
        <dbReference type="EMBL" id="KAL2729487.1"/>
    </source>
</evidence>
<comment type="caution">
    <text evidence="8">The sequence shown here is derived from an EMBL/GenBank/DDBJ whole genome shotgun (WGS) entry which is preliminary data.</text>
</comment>
<gene>
    <name evidence="8" type="ORF">V1478_005777</name>
</gene>
<keyword evidence="9" id="KW-1185">Reference proteome</keyword>
<evidence type="ECO:0000256" key="3">
    <source>
        <dbReference type="ARBA" id="ARBA00022553"/>
    </source>
</evidence>
<keyword evidence="4 5" id="KW-0175">Coiled coil</keyword>
<dbReference type="SMART" id="SM01122">
    <property type="entry name" value="DBC1"/>
    <property type="match status" value="1"/>
</dbReference>
<feature type="region of interest" description="Disordered" evidence="6">
    <location>
        <begin position="937"/>
        <end position="962"/>
    </location>
</feature>
<keyword evidence="2" id="KW-0963">Cytoplasm</keyword>
<evidence type="ECO:0000259" key="7">
    <source>
        <dbReference type="PROSITE" id="PS50800"/>
    </source>
</evidence>
<feature type="compositionally biased region" description="Basic and acidic residues" evidence="6">
    <location>
        <begin position="660"/>
        <end position="677"/>
    </location>
</feature>
<dbReference type="InterPro" id="IPR003034">
    <property type="entry name" value="SAP_dom"/>
</dbReference>
<dbReference type="PROSITE" id="PS50800">
    <property type="entry name" value="SAP"/>
    <property type="match status" value="1"/>
</dbReference>
<name>A0ABD2B9U8_VESSQ</name>
<feature type="region of interest" description="Disordered" evidence="6">
    <location>
        <begin position="770"/>
        <end position="866"/>
    </location>
</feature>
<dbReference type="PANTHER" id="PTHR14304:SF11">
    <property type="entry name" value="SAP DOMAIN-CONTAINING PROTEIN"/>
    <property type="match status" value="1"/>
</dbReference>
<feature type="compositionally biased region" description="Basic and acidic residues" evidence="6">
    <location>
        <begin position="857"/>
        <end position="866"/>
    </location>
</feature>
<dbReference type="Gene3D" id="2.40.50.140">
    <property type="entry name" value="Nucleic acid-binding proteins"/>
    <property type="match status" value="1"/>
</dbReference>
<dbReference type="InterPro" id="IPR036361">
    <property type="entry name" value="SAP_dom_sf"/>
</dbReference>
<dbReference type="InterPro" id="IPR025223">
    <property type="entry name" value="S1-like_RNA-bd_dom"/>
</dbReference>
<evidence type="ECO:0000313" key="9">
    <source>
        <dbReference type="Proteomes" id="UP001607302"/>
    </source>
</evidence>
<dbReference type="EMBL" id="JAUDFV010000130">
    <property type="protein sequence ID" value="KAL2729487.1"/>
    <property type="molecule type" value="Genomic_DNA"/>
</dbReference>
<dbReference type="Pfam" id="PF02037">
    <property type="entry name" value="SAP"/>
    <property type="match status" value="1"/>
</dbReference>
<dbReference type="GO" id="GO:0005737">
    <property type="term" value="C:cytoplasm"/>
    <property type="evidence" value="ECO:0007669"/>
    <property type="project" value="UniProtKB-SubCell"/>
</dbReference>
<dbReference type="PANTHER" id="PTHR14304">
    <property type="entry name" value="CELL DIVISION CYCLE AND APOPTOSIS REGULATOR PROTEIN"/>
    <property type="match status" value="1"/>
</dbReference>
<dbReference type="InterPro" id="IPR012340">
    <property type="entry name" value="NA-bd_OB-fold"/>
</dbReference>
<dbReference type="InterPro" id="IPR025224">
    <property type="entry name" value="CCAR1/CCAR2"/>
</dbReference>
<feature type="compositionally biased region" description="Low complexity" evidence="6">
    <location>
        <begin position="213"/>
        <end position="231"/>
    </location>
</feature>
<evidence type="ECO:0000256" key="4">
    <source>
        <dbReference type="ARBA" id="ARBA00023054"/>
    </source>
</evidence>
<feature type="compositionally biased region" description="Basic and acidic residues" evidence="6">
    <location>
        <begin position="770"/>
        <end position="840"/>
    </location>
</feature>
<dbReference type="InterPro" id="IPR045353">
    <property type="entry name" value="LAIKA"/>
</dbReference>
<sequence>MFIGQGIQNIQQQMLGQAMGTIGGQPMVQYQQQTQQVYQQSLGLQQPNITMASMTTLGSNLPSGIAGQLYPQVATVSYPTPRALNTNAFQPSVAGVPQQVQQNVPSSSPKQRVFTGTVTKVHDNFGFVDEDVFFQTSACVKGSNPIVGDRVLVEASYNPSMPFKWNATRIQVLPMGNNNNNTNTQQTNQANRQQQQVNRPSGTYNAVPPPAENTNRFTTTTTNTNTSSNRNKVGRVRERSPRERRNEEEEIERKRRREERIREREKKEERSPSRTRRSKSPRPRRRTRVVPRYMVQIPKIALDLPEADVLEIRRRYQNMYIPSDFFSTNFRWVDAFPPHMPFTLNKPCSFHVMHKDVDSCTENTAILEPSDADYLFSAKVMLISMPAMEEIYKRCCGVSEDRDPDRDYIHPTRLINFLVGLRGKNETMAIGGPWSPSLDGPNPEKDPSVLIRTAVRTCKALTGIDLSSCTQWYRFLELYYRRAETTHKSGRVVPSRVETVILFLPDVWSCVPTRLEWDGLQLNYKKQLERKLLRAASNPDDSDAANDTDEAAVADQKALPTSSHITFTFLLPYYVYMQLFFCFQDDMAPEKKDPTHYSQLDPKSMNVNDLRQELVARNLNSKGLKSQLLARLLKAMKLEQAKEEGRQDDVEDNEDTSPPPKEDDEKKFKENKDVKHDEDKRKLYERERVILEKRYTLPESSHIIVHPSRSAKNGKFDCTVMSLSVLLDYRPEDTKEHSFEVSLFAELFNEMLMRDFGFRIYRSLCNLPERPKEKDEDKKKDKKEDKRDEKKDDRRREDDRKCNKKEERRDEKKREGSKDKKDDKEAKNKTDDKDREKEKNDDDDDDDYEESEDDDSVKDGKKDRDKDGKKRKIKLYTYDPYLLLSFVYFDQTHCGYIFDKDIEELIYTLGLNLSRAQVRKLVQKVVTRDSLHYRKLTDRAKDDNGKDEKDADKSDNGKTQNEEELLRSLALGNKKLLPVFVSSGPPSKRARRDDKSTGITEEESIPEGFVIYKGSLLDVEKLVGQLKRSEKARLDTENRMIELQNELGIVNEKSLKQANSLKGLSEDLKIYKDKLRCTDEKLKKVSTECHSYLTAVKNMYHIASKMMQGDSKKVEVVEIQDEKIVAEVNGSEIENKCKTDTRWGDSKIVIKDETDKDRKCDNKISIKKEMTESDKEKK</sequence>
<feature type="region of interest" description="Disordered" evidence="6">
    <location>
        <begin position="979"/>
        <end position="999"/>
    </location>
</feature>
<dbReference type="AlphaFoldDB" id="A0ABD2B9U8"/>
<feature type="compositionally biased region" description="Low complexity" evidence="6">
    <location>
        <begin position="177"/>
        <end position="198"/>
    </location>
</feature>
<feature type="compositionally biased region" description="Acidic residues" evidence="6">
    <location>
        <begin position="841"/>
        <end position="856"/>
    </location>
</feature>
<protein>
    <submittedName>
        <fullName evidence="8">Cell division cycle and apoptosis regulator protein 1-like isoform X1</fullName>
    </submittedName>
</protein>
<feature type="region of interest" description="Disordered" evidence="6">
    <location>
        <begin position="640"/>
        <end position="677"/>
    </location>
</feature>
<dbReference type="Gene3D" id="1.10.720.30">
    <property type="entry name" value="SAP domain"/>
    <property type="match status" value="1"/>
</dbReference>
<feature type="compositionally biased region" description="Basic residues" evidence="6">
    <location>
        <begin position="273"/>
        <end position="289"/>
    </location>
</feature>
<proteinExistence type="predicted"/>
<feature type="compositionally biased region" description="Basic and acidic residues" evidence="6">
    <location>
        <begin position="235"/>
        <end position="272"/>
    </location>
</feature>
<feature type="domain" description="SAP" evidence="7">
    <location>
        <begin position="602"/>
        <end position="636"/>
    </location>
</feature>
<dbReference type="SMART" id="SM00513">
    <property type="entry name" value="SAP"/>
    <property type="match status" value="1"/>
</dbReference>
<organism evidence="8 9">
    <name type="scientific">Vespula squamosa</name>
    <name type="common">Southern yellow jacket</name>
    <name type="synonym">Wasp</name>
    <dbReference type="NCBI Taxonomy" id="30214"/>
    <lineage>
        <taxon>Eukaryota</taxon>
        <taxon>Metazoa</taxon>
        <taxon>Ecdysozoa</taxon>
        <taxon>Arthropoda</taxon>
        <taxon>Hexapoda</taxon>
        <taxon>Insecta</taxon>
        <taxon>Pterygota</taxon>
        <taxon>Neoptera</taxon>
        <taxon>Endopterygota</taxon>
        <taxon>Hymenoptera</taxon>
        <taxon>Apocrita</taxon>
        <taxon>Aculeata</taxon>
        <taxon>Vespoidea</taxon>
        <taxon>Vespidae</taxon>
        <taxon>Vespinae</taxon>
        <taxon>Vespula</taxon>
    </lineage>
</organism>
<evidence type="ECO:0000256" key="5">
    <source>
        <dbReference type="SAM" id="Coils"/>
    </source>
</evidence>
<dbReference type="InterPro" id="IPR025954">
    <property type="entry name" value="DBC1/CARP1_inactive_NUDIX"/>
</dbReference>
<comment type="subcellular location">
    <subcellularLocation>
        <location evidence="1">Cytoplasm</location>
    </subcellularLocation>
</comment>